<dbReference type="EMBL" id="PEBX01000107">
    <property type="protein sequence ID" value="PTQ55502.1"/>
    <property type="molecule type" value="Genomic_DNA"/>
</dbReference>
<dbReference type="Pfam" id="PF04308">
    <property type="entry name" value="RNaseH_like"/>
    <property type="match status" value="1"/>
</dbReference>
<dbReference type="PANTHER" id="PTHR39961:SF1">
    <property type="entry name" value="DUF458 DOMAIN-CONTAINING PROTEIN"/>
    <property type="match status" value="1"/>
</dbReference>
<name>A0A2R6XYM8_9BACL</name>
<gene>
    <name evidence="1" type="ORF">BSOLF_1948</name>
</gene>
<dbReference type="Proteomes" id="UP000244338">
    <property type="component" value="Unassembled WGS sequence"/>
</dbReference>
<evidence type="ECO:0000313" key="2">
    <source>
        <dbReference type="Proteomes" id="UP000244338"/>
    </source>
</evidence>
<sequence length="156" mass="18091">MFVSPTYGRMSLTEVLYQVERYVDVSEHPHYKLIIGTDSQNHGEETTMVTAIIVHRIGKGARFFFRRRRHPKIHDLRQRVYMETSYSLTLVQEMQQHEAFQRLYDLPIEIHIDIGTTGATRTMIQEIVGWVTAVGYTVKIKPQSYGASAVADRFTK</sequence>
<dbReference type="InterPro" id="IPR007405">
    <property type="entry name" value="Phage_KVP40_Orf299"/>
</dbReference>
<comment type="caution">
    <text evidence="1">The sequence shown here is derived from an EMBL/GenBank/DDBJ whole genome shotgun (WGS) entry which is preliminary data.</text>
</comment>
<dbReference type="PANTHER" id="PTHR39961">
    <property type="entry name" value="HYPOTHETICAL CYTOSOLIC PROTEIN"/>
    <property type="match status" value="1"/>
</dbReference>
<dbReference type="AlphaFoldDB" id="A0A2R6XYM8"/>
<accession>A0A2R6XYM8</accession>
<organism evidence="1 2">
    <name type="scientific">Candidatus Carbonibacillus altaicus</name>
    <dbReference type="NCBI Taxonomy" id="2163959"/>
    <lineage>
        <taxon>Bacteria</taxon>
        <taxon>Bacillati</taxon>
        <taxon>Bacillota</taxon>
        <taxon>Bacilli</taxon>
        <taxon>Bacillales</taxon>
        <taxon>Candidatus Carbonibacillus</taxon>
    </lineage>
</organism>
<proteinExistence type="predicted"/>
<reference evidence="2" key="1">
    <citation type="journal article" date="2018" name="Sci. Rep.">
        <title>Lignite coal burning seam in the remote Altai Mountains harbors a hydrogen-driven thermophilic microbial community.</title>
        <authorList>
            <person name="Kadnikov V.V."/>
            <person name="Mardanov A.V."/>
            <person name="Ivasenko D.A."/>
            <person name="Antsiferov D.V."/>
            <person name="Beletsky A.V."/>
            <person name="Karnachuk O.V."/>
            <person name="Ravin N.V."/>
        </authorList>
    </citation>
    <scope>NUCLEOTIDE SEQUENCE [LARGE SCALE GENOMIC DNA]</scope>
</reference>
<protein>
    <submittedName>
        <fullName evidence="1">DUF458 domain-containing protein</fullName>
    </submittedName>
</protein>
<evidence type="ECO:0000313" key="1">
    <source>
        <dbReference type="EMBL" id="PTQ55502.1"/>
    </source>
</evidence>